<protein>
    <submittedName>
        <fullName evidence="2">Uncharacterized protein</fullName>
    </submittedName>
</protein>
<dbReference type="AlphaFoldDB" id="A0AAV7UJ29"/>
<gene>
    <name evidence="2" type="ORF">NDU88_005559</name>
</gene>
<feature type="compositionally biased region" description="Basic residues" evidence="1">
    <location>
        <begin position="29"/>
        <end position="53"/>
    </location>
</feature>
<dbReference type="Proteomes" id="UP001066276">
    <property type="component" value="Chromosome 3_1"/>
</dbReference>
<proteinExistence type="predicted"/>
<feature type="compositionally biased region" description="Basic and acidic residues" evidence="1">
    <location>
        <begin position="97"/>
        <end position="115"/>
    </location>
</feature>
<comment type="caution">
    <text evidence="2">The sequence shown here is derived from an EMBL/GenBank/DDBJ whole genome shotgun (WGS) entry which is preliminary data.</text>
</comment>
<evidence type="ECO:0000313" key="3">
    <source>
        <dbReference type="Proteomes" id="UP001066276"/>
    </source>
</evidence>
<sequence>MSRSVTSDLTGASDVACGAMPLLHTAPSGRRRGVKGPHSGARPKRKAQGRRHAPREDGRRLWEGPVTEEEARERDGGDCEWAQYSHPMALEPILGPGKDEQARESHHAPCEDVDG</sequence>
<evidence type="ECO:0000313" key="2">
    <source>
        <dbReference type="EMBL" id="KAJ1188802.1"/>
    </source>
</evidence>
<evidence type="ECO:0000256" key="1">
    <source>
        <dbReference type="SAM" id="MobiDB-lite"/>
    </source>
</evidence>
<keyword evidence="3" id="KW-1185">Reference proteome</keyword>
<accession>A0AAV7UJ29</accession>
<organism evidence="2 3">
    <name type="scientific">Pleurodeles waltl</name>
    <name type="common">Iberian ribbed newt</name>
    <dbReference type="NCBI Taxonomy" id="8319"/>
    <lineage>
        <taxon>Eukaryota</taxon>
        <taxon>Metazoa</taxon>
        <taxon>Chordata</taxon>
        <taxon>Craniata</taxon>
        <taxon>Vertebrata</taxon>
        <taxon>Euteleostomi</taxon>
        <taxon>Amphibia</taxon>
        <taxon>Batrachia</taxon>
        <taxon>Caudata</taxon>
        <taxon>Salamandroidea</taxon>
        <taxon>Salamandridae</taxon>
        <taxon>Pleurodelinae</taxon>
        <taxon>Pleurodeles</taxon>
    </lineage>
</organism>
<dbReference type="EMBL" id="JANPWB010000005">
    <property type="protein sequence ID" value="KAJ1188802.1"/>
    <property type="molecule type" value="Genomic_DNA"/>
</dbReference>
<reference evidence="2" key="1">
    <citation type="journal article" date="2022" name="bioRxiv">
        <title>Sequencing and chromosome-scale assembly of the giantPleurodeles waltlgenome.</title>
        <authorList>
            <person name="Brown T."/>
            <person name="Elewa A."/>
            <person name="Iarovenko S."/>
            <person name="Subramanian E."/>
            <person name="Araus A.J."/>
            <person name="Petzold A."/>
            <person name="Susuki M."/>
            <person name="Suzuki K.-i.T."/>
            <person name="Hayashi T."/>
            <person name="Toyoda A."/>
            <person name="Oliveira C."/>
            <person name="Osipova E."/>
            <person name="Leigh N.D."/>
            <person name="Simon A."/>
            <person name="Yun M.H."/>
        </authorList>
    </citation>
    <scope>NUCLEOTIDE SEQUENCE</scope>
    <source>
        <strain evidence="2">20211129_DDA</strain>
        <tissue evidence="2">Liver</tissue>
    </source>
</reference>
<name>A0AAV7UJ29_PLEWA</name>
<feature type="region of interest" description="Disordered" evidence="1">
    <location>
        <begin position="22"/>
        <end position="115"/>
    </location>
</feature>